<comment type="subcellular location">
    <subcellularLocation>
        <location evidence="1">Cytoplasm</location>
    </subcellularLocation>
</comment>
<dbReference type="InterPro" id="IPR004000">
    <property type="entry name" value="Actin"/>
</dbReference>
<dbReference type="CDD" id="cd10210">
    <property type="entry name" value="ASKHA_NBD_Arp6"/>
    <property type="match status" value="1"/>
</dbReference>
<dbReference type="SMART" id="SM00268">
    <property type="entry name" value="ACTIN"/>
    <property type="match status" value="1"/>
</dbReference>
<name>T0R9E8_SAPDV</name>
<reference evidence="5 6" key="1">
    <citation type="submission" date="2012-04" db="EMBL/GenBank/DDBJ databases">
        <title>The Genome Sequence of Saprolegnia declina VS20.</title>
        <authorList>
            <consortium name="The Broad Institute Genome Sequencing Platform"/>
            <person name="Russ C."/>
            <person name="Nusbaum C."/>
            <person name="Tyler B."/>
            <person name="van West P."/>
            <person name="Dieguez-Uribeondo J."/>
            <person name="de Bruijn I."/>
            <person name="Tripathy S."/>
            <person name="Jiang R."/>
            <person name="Young S.K."/>
            <person name="Zeng Q."/>
            <person name="Gargeya S."/>
            <person name="Fitzgerald M."/>
            <person name="Haas B."/>
            <person name="Abouelleil A."/>
            <person name="Alvarado L."/>
            <person name="Arachchi H.M."/>
            <person name="Berlin A."/>
            <person name="Chapman S.B."/>
            <person name="Goldberg J."/>
            <person name="Griggs A."/>
            <person name="Gujja S."/>
            <person name="Hansen M."/>
            <person name="Howarth C."/>
            <person name="Imamovic A."/>
            <person name="Larimer J."/>
            <person name="McCowen C."/>
            <person name="Montmayeur A."/>
            <person name="Murphy C."/>
            <person name="Neiman D."/>
            <person name="Pearson M."/>
            <person name="Priest M."/>
            <person name="Roberts A."/>
            <person name="Saif S."/>
            <person name="Shea T."/>
            <person name="Sisk P."/>
            <person name="Sykes S."/>
            <person name="Wortman J."/>
            <person name="Nusbaum C."/>
            <person name="Birren B."/>
        </authorList>
    </citation>
    <scope>NUCLEOTIDE SEQUENCE [LARGE SCALE GENOMIC DNA]</scope>
    <source>
        <strain evidence="5 6">VS20</strain>
    </source>
</reference>
<evidence type="ECO:0000256" key="3">
    <source>
        <dbReference type="ARBA" id="ARBA00022490"/>
    </source>
</evidence>
<keyword evidence="3" id="KW-0963">Cytoplasm</keyword>
<evidence type="ECO:0000313" key="5">
    <source>
        <dbReference type="EMBL" id="EQC26137.1"/>
    </source>
</evidence>
<dbReference type="OMA" id="FFEEYEC"/>
<evidence type="ECO:0000256" key="4">
    <source>
        <dbReference type="ARBA" id="ARBA00049360"/>
    </source>
</evidence>
<dbReference type="PANTHER" id="PTHR11937">
    <property type="entry name" value="ACTIN"/>
    <property type="match status" value="1"/>
</dbReference>
<dbReference type="VEuPathDB" id="FungiDB:SDRG_16028"/>
<dbReference type="Gene3D" id="3.30.420.40">
    <property type="match status" value="2"/>
</dbReference>
<dbReference type="GeneID" id="19956755"/>
<protein>
    <recommendedName>
        <fullName evidence="7">Actin-like protein ARP6</fullName>
    </recommendedName>
</protein>
<organism evidence="5 6">
    <name type="scientific">Saprolegnia diclina (strain VS20)</name>
    <dbReference type="NCBI Taxonomy" id="1156394"/>
    <lineage>
        <taxon>Eukaryota</taxon>
        <taxon>Sar</taxon>
        <taxon>Stramenopiles</taxon>
        <taxon>Oomycota</taxon>
        <taxon>Saprolegniomycetes</taxon>
        <taxon>Saprolegniales</taxon>
        <taxon>Saprolegniaceae</taxon>
        <taxon>Saprolegnia</taxon>
    </lineage>
</organism>
<evidence type="ECO:0008006" key="7">
    <source>
        <dbReference type="Google" id="ProtNLM"/>
    </source>
</evidence>
<dbReference type="InterPro" id="IPR043129">
    <property type="entry name" value="ATPase_NBD"/>
</dbReference>
<sequence length="364" mass="39875">MAVYIVDVGGASLKHGLATSPRYTTTPNYMRMSAKASAIQIRRPIERGYVVNWTLQGDLLQDLVPPGKDHTLVLTSPLFTPEKLLATQDEVVFEEFEYSAYASVVPQAMVAHGLSQQPPVTCIVDLGFSCTYIVPVIQGNVVLSAVRRLNVGGKLLTNYMKECVSYRQWNMMDSFEIIDEVKEAVCGCSLNFTSDMHAFASRDAPVVQWALPDYVHTKHGAIVTPDSMLHDSTQVLRLGVEQITVPEILFHPSDIGLDQAGLAFGIADAILACPDYAHGLLFLNIVLTGGTSKLPRLRERLHADLRPLVPSEYALGISSTTDPIGAVWQGCQVMATDDDVLTVTRAEYLEHGSAVCRGRFRQAP</sequence>
<dbReference type="AlphaFoldDB" id="T0R9E8"/>
<evidence type="ECO:0000256" key="2">
    <source>
        <dbReference type="ARBA" id="ARBA00005665"/>
    </source>
</evidence>
<dbReference type="EMBL" id="JH767241">
    <property type="protein sequence ID" value="EQC26137.1"/>
    <property type="molecule type" value="Genomic_DNA"/>
</dbReference>
<dbReference type="OrthoDB" id="6220758at2759"/>
<dbReference type="eggNOG" id="KOG0680">
    <property type="taxonomic scope" value="Eukaryota"/>
</dbReference>
<accession>T0R9E8</accession>
<dbReference type="GO" id="GO:0005737">
    <property type="term" value="C:cytoplasm"/>
    <property type="evidence" value="ECO:0007669"/>
    <property type="project" value="UniProtKB-SubCell"/>
</dbReference>
<dbReference type="STRING" id="1156394.T0R9E8"/>
<dbReference type="Pfam" id="PF00022">
    <property type="entry name" value="Actin"/>
    <property type="match status" value="1"/>
</dbReference>
<dbReference type="RefSeq" id="XP_008620439.1">
    <property type="nucleotide sequence ID" value="XM_008622217.1"/>
</dbReference>
<dbReference type="InParanoid" id="T0R9E8"/>
<evidence type="ECO:0000313" key="6">
    <source>
        <dbReference type="Proteomes" id="UP000030762"/>
    </source>
</evidence>
<evidence type="ECO:0000256" key="1">
    <source>
        <dbReference type="ARBA" id="ARBA00004496"/>
    </source>
</evidence>
<dbReference type="Proteomes" id="UP000030762">
    <property type="component" value="Unassembled WGS sequence"/>
</dbReference>
<dbReference type="GO" id="GO:0005634">
    <property type="term" value="C:nucleus"/>
    <property type="evidence" value="ECO:0007669"/>
    <property type="project" value="UniProtKB-ARBA"/>
</dbReference>
<dbReference type="Gene3D" id="3.90.640.10">
    <property type="entry name" value="Actin, Chain A, domain 4"/>
    <property type="match status" value="1"/>
</dbReference>
<comment type="catalytic activity">
    <reaction evidence="4">
        <text>ATP + H2O = ADP + phosphate + H(+)</text>
        <dbReference type="Rhea" id="RHEA:13065"/>
        <dbReference type="ChEBI" id="CHEBI:15377"/>
        <dbReference type="ChEBI" id="CHEBI:15378"/>
        <dbReference type="ChEBI" id="CHEBI:30616"/>
        <dbReference type="ChEBI" id="CHEBI:43474"/>
        <dbReference type="ChEBI" id="CHEBI:456216"/>
    </reaction>
</comment>
<proteinExistence type="inferred from homology"/>
<dbReference type="Gene3D" id="2.30.36.70">
    <property type="entry name" value="Actin, Chain A, domain 2"/>
    <property type="match status" value="1"/>
</dbReference>
<dbReference type="SUPFAM" id="SSF53067">
    <property type="entry name" value="Actin-like ATPase domain"/>
    <property type="match status" value="2"/>
</dbReference>
<comment type="similarity">
    <text evidence="2">Belongs to the actin family. ARP6 subfamily.</text>
</comment>
<dbReference type="FunFam" id="3.90.640.10:FF:000014">
    <property type="entry name" value="Putative actin-related protein 6"/>
    <property type="match status" value="1"/>
</dbReference>
<gene>
    <name evidence="5" type="ORF">SDRG_16028</name>
</gene>
<keyword evidence="6" id="KW-1185">Reference proteome</keyword>